<dbReference type="Proteomes" id="UP001301012">
    <property type="component" value="Unassembled WGS sequence"/>
</dbReference>
<feature type="transmembrane region" description="Helical" evidence="1">
    <location>
        <begin position="203"/>
        <end position="226"/>
    </location>
</feature>
<organism evidence="2 3">
    <name type="scientific">Romboutsia sedimentorum</name>
    <dbReference type="NCBI Taxonomy" id="1368474"/>
    <lineage>
        <taxon>Bacteria</taxon>
        <taxon>Bacillati</taxon>
        <taxon>Bacillota</taxon>
        <taxon>Clostridia</taxon>
        <taxon>Peptostreptococcales</taxon>
        <taxon>Peptostreptococcaceae</taxon>
        <taxon>Romboutsia</taxon>
    </lineage>
</organism>
<keyword evidence="3" id="KW-1185">Reference proteome</keyword>
<dbReference type="RefSeq" id="WP_284132241.1">
    <property type="nucleotide sequence ID" value="NZ_JASKYM010000002.1"/>
</dbReference>
<dbReference type="EMBL" id="JASKYM010000002">
    <property type="protein sequence ID" value="MDK2563292.1"/>
    <property type="molecule type" value="Genomic_DNA"/>
</dbReference>
<proteinExistence type="predicted"/>
<comment type="caution">
    <text evidence="2">The sequence shown here is derived from an EMBL/GenBank/DDBJ whole genome shotgun (WGS) entry which is preliminary data.</text>
</comment>
<name>A0ABT7E8S9_9FIRM</name>
<keyword evidence="1" id="KW-1133">Transmembrane helix</keyword>
<protein>
    <submittedName>
        <fullName evidence="2">Uncharacterized protein</fullName>
    </submittedName>
</protein>
<evidence type="ECO:0000313" key="2">
    <source>
        <dbReference type="EMBL" id="MDK2563292.1"/>
    </source>
</evidence>
<feature type="transmembrane region" description="Helical" evidence="1">
    <location>
        <begin position="20"/>
        <end position="36"/>
    </location>
</feature>
<evidence type="ECO:0000256" key="1">
    <source>
        <dbReference type="SAM" id="Phobius"/>
    </source>
</evidence>
<evidence type="ECO:0000313" key="3">
    <source>
        <dbReference type="Proteomes" id="UP001301012"/>
    </source>
</evidence>
<feature type="transmembrane region" description="Helical" evidence="1">
    <location>
        <begin position="48"/>
        <end position="67"/>
    </location>
</feature>
<sequence length="293" mass="34199">MIFINIISSMNKIFTTREQAMIIWFAITFIFCMKNKSIRNSLKDIVELIIKLLLKIPGMVMITYIIILGCTLNKIGYLQSTIIKDYIFWSIFGLIPIINTIVSKYKTITVLEILREVVKFSIVPLFIINTYTMSLLSELIIIPISVMCTMGIVMCDSKEEYKAAKNVFNFVIIAIFIVMIYVAIKGFIINVNDLKDITFWEGIAIDIVCIIGYIPLIVYFRWYLLYEQIGMLIGFRSKLNKCVIYLITLKNCLFIRKKLVCILENINEFYRIENWRDLDSRIKQVLDKVYNVA</sequence>
<reference evidence="2 3" key="1">
    <citation type="submission" date="2023-05" db="EMBL/GenBank/DDBJ databases">
        <title>Rombocin, a short stable natural nisin variant, displays selective antimicrobial activity against Listeria monocytogenes and employs dual mode of action to kill target bacterial strains.</title>
        <authorList>
            <person name="Wambui J."/>
            <person name="Stephan R."/>
            <person name="Kuipers O.P."/>
        </authorList>
    </citation>
    <scope>NUCLEOTIDE SEQUENCE [LARGE SCALE GENOMIC DNA]</scope>
    <source>
        <strain evidence="2 3">RC002</strain>
    </source>
</reference>
<gene>
    <name evidence="2" type="ORF">QOZ84_07005</name>
</gene>
<feature type="transmembrane region" description="Helical" evidence="1">
    <location>
        <begin position="167"/>
        <end position="191"/>
    </location>
</feature>
<feature type="transmembrane region" description="Helical" evidence="1">
    <location>
        <begin position="87"/>
        <end position="105"/>
    </location>
</feature>
<keyword evidence="1" id="KW-0472">Membrane</keyword>
<keyword evidence="1" id="KW-0812">Transmembrane</keyword>
<accession>A0ABT7E8S9</accession>
<feature type="transmembrane region" description="Helical" evidence="1">
    <location>
        <begin position="139"/>
        <end position="155"/>
    </location>
</feature>